<evidence type="ECO:0000313" key="3">
    <source>
        <dbReference type="EMBL" id="WUP50237.1"/>
    </source>
</evidence>
<keyword evidence="2" id="KW-1133">Transmembrane helix</keyword>
<keyword evidence="2" id="KW-0812">Transmembrane</keyword>
<keyword evidence="2" id="KW-0472">Membrane</keyword>
<protein>
    <recommendedName>
        <fullName evidence="5">Integral membrane protein</fullName>
    </recommendedName>
</protein>
<dbReference type="EMBL" id="CP108084">
    <property type="protein sequence ID" value="WUP50237.1"/>
    <property type="molecule type" value="Genomic_DNA"/>
</dbReference>
<feature type="region of interest" description="Disordered" evidence="1">
    <location>
        <begin position="309"/>
        <end position="330"/>
    </location>
</feature>
<organism evidence="3 4">
    <name type="scientific">Micromonospora globbae</name>
    <dbReference type="NCBI Taxonomy" id="1894969"/>
    <lineage>
        <taxon>Bacteria</taxon>
        <taxon>Bacillati</taxon>
        <taxon>Actinomycetota</taxon>
        <taxon>Actinomycetes</taxon>
        <taxon>Micromonosporales</taxon>
        <taxon>Micromonosporaceae</taxon>
        <taxon>Micromonospora</taxon>
    </lineage>
</organism>
<feature type="transmembrane region" description="Helical" evidence="2">
    <location>
        <begin position="279"/>
        <end position="302"/>
    </location>
</feature>
<feature type="transmembrane region" description="Helical" evidence="2">
    <location>
        <begin position="217"/>
        <end position="238"/>
    </location>
</feature>
<dbReference type="Proteomes" id="UP001432190">
    <property type="component" value="Chromosome"/>
</dbReference>
<evidence type="ECO:0000313" key="4">
    <source>
        <dbReference type="Proteomes" id="UP001432190"/>
    </source>
</evidence>
<evidence type="ECO:0000256" key="2">
    <source>
        <dbReference type="SAM" id="Phobius"/>
    </source>
</evidence>
<gene>
    <name evidence="3" type="ORF">OG994_01430</name>
</gene>
<proteinExistence type="predicted"/>
<feature type="transmembrane region" description="Helical" evidence="2">
    <location>
        <begin position="135"/>
        <end position="154"/>
    </location>
</feature>
<feature type="transmembrane region" description="Helical" evidence="2">
    <location>
        <begin position="73"/>
        <end position="92"/>
    </location>
</feature>
<reference evidence="3" key="1">
    <citation type="submission" date="2022-10" db="EMBL/GenBank/DDBJ databases">
        <title>The complete genomes of actinobacterial strains from the NBC collection.</title>
        <authorList>
            <person name="Joergensen T.S."/>
            <person name="Alvarez Arevalo M."/>
            <person name="Sterndorff E.B."/>
            <person name="Faurdal D."/>
            <person name="Vuksanovic O."/>
            <person name="Mourched A.-S."/>
            <person name="Charusanti P."/>
            <person name="Shaw S."/>
            <person name="Blin K."/>
            <person name="Weber T."/>
        </authorList>
    </citation>
    <scope>NUCLEOTIDE SEQUENCE</scope>
    <source>
        <strain evidence="3">NBC_00256</strain>
    </source>
</reference>
<evidence type="ECO:0000256" key="1">
    <source>
        <dbReference type="SAM" id="MobiDB-lite"/>
    </source>
</evidence>
<name>A0ABZ1S8B5_9ACTN</name>
<sequence length="330" mass="34258">MSDLERRYLRLLRAYPADYRRARGAEIVGTYLDLADPDRRWPSVADAADLLRGGLRQRLRAAGAADLLPGVRLAALIALPAATGVAGVWASAEIAAPSVDWVAFGPFATVGVACWLAWLLTAVVAAVAPVRWTRVAVGLALAVTVAVVPVSAAAGLPRPPLFVLLPQVVLGLLALALPTDGGWWLRLPPLAAGATAAATTTHGLGDWSYRWGDPGTALTTSAPALLVVAMLIAVARVLADDRRGLWAMLLLVAPGGLLALRPLAFLTGKASGWNPQDDVTFAVTAGGVVALNLAVLWLALAAGRAARHRGRRPAGLPPTAHTCPTCGSPR</sequence>
<keyword evidence="4" id="KW-1185">Reference proteome</keyword>
<evidence type="ECO:0008006" key="5">
    <source>
        <dbReference type="Google" id="ProtNLM"/>
    </source>
</evidence>
<feature type="transmembrane region" description="Helical" evidence="2">
    <location>
        <begin position="245"/>
        <end position="267"/>
    </location>
</feature>
<accession>A0ABZ1S8B5</accession>
<feature type="transmembrane region" description="Helical" evidence="2">
    <location>
        <begin position="104"/>
        <end position="128"/>
    </location>
</feature>
<dbReference type="RefSeq" id="WP_328851966.1">
    <property type="nucleotide sequence ID" value="NZ_CP108084.1"/>
</dbReference>